<keyword evidence="2" id="KW-1185">Reference proteome</keyword>
<dbReference type="AlphaFoldDB" id="A0A8K0P920"/>
<reference evidence="1" key="1">
    <citation type="submission" date="2013-04" db="EMBL/GenBank/DDBJ databases">
        <authorList>
            <person name="Qu J."/>
            <person name="Murali S.C."/>
            <person name="Bandaranaike D."/>
            <person name="Bellair M."/>
            <person name="Blankenburg K."/>
            <person name="Chao H."/>
            <person name="Dinh H."/>
            <person name="Doddapaneni H."/>
            <person name="Downs B."/>
            <person name="Dugan-Rocha S."/>
            <person name="Elkadiri S."/>
            <person name="Gnanaolivu R.D."/>
            <person name="Hernandez B."/>
            <person name="Javaid M."/>
            <person name="Jayaseelan J.C."/>
            <person name="Lee S."/>
            <person name="Li M."/>
            <person name="Ming W."/>
            <person name="Munidasa M."/>
            <person name="Muniz J."/>
            <person name="Nguyen L."/>
            <person name="Ongeri F."/>
            <person name="Osuji N."/>
            <person name="Pu L.-L."/>
            <person name="Puazo M."/>
            <person name="Qu C."/>
            <person name="Quiroz J."/>
            <person name="Raj R."/>
            <person name="Weissenberger G."/>
            <person name="Xin Y."/>
            <person name="Zou X."/>
            <person name="Han Y."/>
            <person name="Richards S."/>
            <person name="Worley K."/>
            <person name="Muzny D."/>
            <person name="Gibbs R."/>
        </authorList>
    </citation>
    <scope>NUCLEOTIDE SEQUENCE</scope>
    <source>
        <strain evidence="1">Sampled in the wild</strain>
    </source>
</reference>
<name>A0A8K0P920_LADFU</name>
<evidence type="ECO:0000313" key="1">
    <source>
        <dbReference type="EMBL" id="KAG8238461.1"/>
    </source>
</evidence>
<sequence length="326" mass="36791">MGTSGQSCSNCIRQCCKYVVSCQEPRVEAHSLLCSSANQKQKSLQGQMNSPTLKQEMPTRWNSTYIMFQSFIESKEPLLAALVLTDSKVNLTIRDFNVTTSKLIPFSQGILKYFESVEKEALDEEVNKPGRKYAVRLTRDSAILAEATILDPRFKKVGFKKDAAVEKAKNSLIGKATAVPLREVDNQNQDKDFTKTLTSGCIWKHFDSLVKNKICNNSPTAGAITEMDKFLGESHLLRINYSGSGRIERFILDSFQLWKCTASPRQQHSCSASYMQKTPELDKEEYIRKRVHGEKSRDIIGGGFYIGSSQQRLAEVMEEDRKGNCR</sequence>
<organism evidence="1 2">
    <name type="scientific">Ladona fulva</name>
    <name type="common">Scarce chaser dragonfly</name>
    <name type="synonym">Libellula fulva</name>
    <dbReference type="NCBI Taxonomy" id="123851"/>
    <lineage>
        <taxon>Eukaryota</taxon>
        <taxon>Metazoa</taxon>
        <taxon>Ecdysozoa</taxon>
        <taxon>Arthropoda</taxon>
        <taxon>Hexapoda</taxon>
        <taxon>Insecta</taxon>
        <taxon>Pterygota</taxon>
        <taxon>Palaeoptera</taxon>
        <taxon>Odonata</taxon>
        <taxon>Epiprocta</taxon>
        <taxon>Anisoptera</taxon>
        <taxon>Libelluloidea</taxon>
        <taxon>Libellulidae</taxon>
        <taxon>Ladona</taxon>
    </lineage>
</organism>
<protein>
    <submittedName>
        <fullName evidence="1">Uncharacterized protein</fullName>
    </submittedName>
</protein>
<accession>A0A8K0P920</accession>
<dbReference type="SUPFAM" id="SSF53098">
    <property type="entry name" value="Ribonuclease H-like"/>
    <property type="match status" value="1"/>
</dbReference>
<reference evidence="1" key="2">
    <citation type="submission" date="2017-10" db="EMBL/GenBank/DDBJ databases">
        <title>Ladona fulva Genome sequencing and assembly.</title>
        <authorList>
            <person name="Murali S."/>
            <person name="Richards S."/>
            <person name="Bandaranaike D."/>
            <person name="Bellair M."/>
            <person name="Blankenburg K."/>
            <person name="Chao H."/>
            <person name="Dinh H."/>
            <person name="Doddapaneni H."/>
            <person name="Dugan-Rocha S."/>
            <person name="Elkadiri S."/>
            <person name="Gnanaolivu R."/>
            <person name="Hernandez B."/>
            <person name="Skinner E."/>
            <person name="Javaid M."/>
            <person name="Lee S."/>
            <person name="Li M."/>
            <person name="Ming W."/>
            <person name="Munidasa M."/>
            <person name="Muniz J."/>
            <person name="Nguyen L."/>
            <person name="Hughes D."/>
            <person name="Osuji N."/>
            <person name="Pu L.-L."/>
            <person name="Puazo M."/>
            <person name="Qu C."/>
            <person name="Quiroz J."/>
            <person name="Raj R."/>
            <person name="Weissenberger G."/>
            <person name="Xin Y."/>
            <person name="Zou X."/>
            <person name="Han Y."/>
            <person name="Worley K."/>
            <person name="Muzny D."/>
            <person name="Gibbs R."/>
        </authorList>
    </citation>
    <scope>NUCLEOTIDE SEQUENCE</scope>
    <source>
        <strain evidence="1">Sampled in the wild</strain>
    </source>
</reference>
<dbReference type="OrthoDB" id="1607513at2759"/>
<dbReference type="Proteomes" id="UP000792457">
    <property type="component" value="Unassembled WGS sequence"/>
</dbReference>
<evidence type="ECO:0000313" key="2">
    <source>
        <dbReference type="Proteomes" id="UP000792457"/>
    </source>
</evidence>
<dbReference type="EMBL" id="KZ309355">
    <property type="protein sequence ID" value="KAG8238461.1"/>
    <property type="molecule type" value="Genomic_DNA"/>
</dbReference>
<comment type="caution">
    <text evidence="1">The sequence shown here is derived from an EMBL/GenBank/DDBJ whole genome shotgun (WGS) entry which is preliminary data.</text>
</comment>
<dbReference type="InterPro" id="IPR012337">
    <property type="entry name" value="RNaseH-like_sf"/>
</dbReference>
<gene>
    <name evidence="1" type="ORF">J437_LFUL016918</name>
</gene>
<proteinExistence type="predicted"/>